<reference evidence="1 2" key="1">
    <citation type="submission" date="2020-06" db="EMBL/GenBank/DDBJ databases">
        <authorList>
            <person name="Li R."/>
            <person name="Bekaert M."/>
        </authorList>
    </citation>
    <scope>NUCLEOTIDE SEQUENCE [LARGE SCALE GENOMIC DNA]</scope>
    <source>
        <strain evidence="2">wild</strain>
    </source>
</reference>
<sequence>MNEISVTEKKVYKLIKNLDPKKAAGPNEKPTKILQIKPAELSPVLTRIFQFSFDTQDVPQDWGDANIVPLYKKGGTYLSATVLGPLLFLTYINDMLGYAQSGVRLFADNTLLYREISDIKDADQLQKYLEELENWEKKWTMRLNQTKCNVICIPQKNKDLVQFIGKYWVHSTVSQNVVPQQEMWMQTKIRTAVRSDTKMSNRSPVLQIKPYQRFLINKTTTINISYIDQDDDIVRCEFSSYGTGNGIKTPKGLSMNKADCIIKFDVPGRIYRVGDTGLILVDVMDFNRYDMVLVSGNHKEIFVAGNSATARSLSAVPLQARCIIHISDNIIN</sequence>
<dbReference type="OrthoDB" id="6143746at2759"/>
<organism evidence="1 2">
    <name type="scientific">Mytilus coruscus</name>
    <name type="common">Sea mussel</name>
    <dbReference type="NCBI Taxonomy" id="42192"/>
    <lineage>
        <taxon>Eukaryota</taxon>
        <taxon>Metazoa</taxon>
        <taxon>Spiralia</taxon>
        <taxon>Lophotrochozoa</taxon>
        <taxon>Mollusca</taxon>
        <taxon>Bivalvia</taxon>
        <taxon>Autobranchia</taxon>
        <taxon>Pteriomorphia</taxon>
        <taxon>Mytilida</taxon>
        <taxon>Mytiloidea</taxon>
        <taxon>Mytilidae</taxon>
        <taxon>Mytilinae</taxon>
        <taxon>Mytilus</taxon>
    </lineage>
</organism>
<protein>
    <submittedName>
        <fullName evidence="1">Uncharacterized protein</fullName>
    </submittedName>
</protein>
<dbReference type="Proteomes" id="UP000507470">
    <property type="component" value="Unassembled WGS sequence"/>
</dbReference>
<evidence type="ECO:0000313" key="2">
    <source>
        <dbReference type="Proteomes" id="UP000507470"/>
    </source>
</evidence>
<accession>A0A6J8DCF2</accession>
<gene>
    <name evidence="1" type="ORF">MCOR_39377</name>
</gene>
<proteinExistence type="predicted"/>
<evidence type="ECO:0000313" key="1">
    <source>
        <dbReference type="EMBL" id="CAC5405716.1"/>
    </source>
</evidence>
<dbReference type="PANTHER" id="PTHR19446">
    <property type="entry name" value="REVERSE TRANSCRIPTASES"/>
    <property type="match status" value="1"/>
</dbReference>
<dbReference type="AlphaFoldDB" id="A0A6J8DCF2"/>
<dbReference type="EMBL" id="CACVKT020007119">
    <property type="protein sequence ID" value="CAC5405716.1"/>
    <property type="molecule type" value="Genomic_DNA"/>
</dbReference>
<keyword evidence="2" id="KW-1185">Reference proteome</keyword>
<name>A0A6J8DCF2_MYTCO</name>